<name>A0ACB8YYJ8_CICIN</name>
<evidence type="ECO:0000313" key="2">
    <source>
        <dbReference type="Proteomes" id="UP001055811"/>
    </source>
</evidence>
<keyword evidence="2" id="KW-1185">Reference proteome</keyword>
<accession>A0ACB8YYJ8</accession>
<proteinExistence type="predicted"/>
<dbReference type="EMBL" id="CM042017">
    <property type="protein sequence ID" value="KAI3690383.1"/>
    <property type="molecule type" value="Genomic_DNA"/>
</dbReference>
<comment type="caution">
    <text evidence="1">The sequence shown here is derived from an EMBL/GenBank/DDBJ whole genome shotgun (WGS) entry which is preliminary data.</text>
</comment>
<sequence length="281" mass="29974">MPIVPTDSLKSHASPVVSDNTRQPPDGLVMPIDDVNVSGGGMVDGMVVDADSSDDESSDGSDGEYEDTADGRMGDGMDVNVSDIPVIGSDSLSGDDGCKGAPILTDGGGMNQTVTSNSITTQKVNCILSRRGKEIFNHHCAVMEVPIIEILILKTHTSPLSHVAFNDHSTTPCPIDSLLNPHVNNHSSSSFSLLDLAHLTYIPLWSSLLRICLCLILLIMFPSRPNPMVSNIAPLPVVPMGTALLLPTPLPLLILMLNPLLTAQMKILDALPYLIPRKNLI</sequence>
<evidence type="ECO:0000313" key="1">
    <source>
        <dbReference type="EMBL" id="KAI3690383.1"/>
    </source>
</evidence>
<dbReference type="Proteomes" id="UP001055811">
    <property type="component" value="Linkage Group LG09"/>
</dbReference>
<organism evidence="1 2">
    <name type="scientific">Cichorium intybus</name>
    <name type="common">Chicory</name>
    <dbReference type="NCBI Taxonomy" id="13427"/>
    <lineage>
        <taxon>Eukaryota</taxon>
        <taxon>Viridiplantae</taxon>
        <taxon>Streptophyta</taxon>
        <taxon>Embryophyta</taxon>
        <taxon>Tracheophyta</taxon>
        <taxon>Spermatophyta</taxon>
        <taxon>Magnoliopsida</taxon>
        <taxon>eudicotyledons</taxon>
        <taxon>Gunneridae</taxon>
        <taxon>Pentapetalae</taxon>
        <taxon>asterids</taxon>
        <taxon>campanulids</taxon>
        <taxon>Asterales</taxon>
        <taxon>Asteraceae</taxon>
        <taxon>Cichorioideae</taxon>
        <taxon>Cichorieae</taxon>
        <taxon>Cichoriinae</taxon>
        <taxon>Cichorium</taxon>
    </lineage>
</organism>
<reference evidence="1 2" key="2">
    <citation type="journal article" date="2022" name="Mol. Ecol. Resour.">
        <title>The genomes of chicory, endive, great burdock and yacon provide insights into Asteraceae paleo-polyploidization history and plant inulin production.</title>
        <authorList>
            <person name="Fan W."/>
            <person name="Wang S."/>
            <person name="Wang H."/>
            <person name="Wang A."/>
            <person name="Jiang F."/>
            <person name="Liu H."/>
            <person name="Zhao H."/>
            <person name="Xu D."/>
            <person name="Zhang Y."/>
        </authorList>
    </citation>
    <scope>NUCLEOTIDE SEQUENCE [LARGE SCALE GENOMIC DNA]</scope>
    <source>
        <strain evidence="2">cv. Punajuju</strain>
        <tissue evidence="1">Leaves</tissue>
    </source>
</reference>
<gene>
    <name evidence="1" type="ORF">L2E82_48407</name>
</gene>
<protein>
    <submittedName>
        <fullName evidence="1">Uncharacterized protein</fullName>
    </submittedName>
</protein>
<reference evidence="2" key="1">
    <citation type="journal article" date="2022" name="Mol. Ecol. Resour.">
        <title>The genomes of chicory, endive, great burdock and yacon provide insights into Asteraceae palaeo-polyploidization history and plant inulin production.</title>
        <authorList>
            <person name="Fan W."/>
            <person name="Wang S."/>
            <person name="Wang H."/>
            <person name="Wang A."/>
            <person name="Jiang F."/>
            <person name="Liu H."/>
            <person name="Zhao H."/>
            <person name="Xu D."/>
            <person name="Zhang Y."/>
        </authorList>
    </citation>
    <scope>NUCLEOTIDE SEQUENCE [LARGE SCALE GENOMIC DNA]</scope>
    <source>
        <strain evidence="2">cv. Punajuju</strain>
    </source>
</reference>